<name>A0A553HVE6_9PEZI</name>
<dbReference type="PANTHER" id="PTHR11941:SF54">
    <property type="entry name" value="ENOYL-COA HYDRATASE, MITOCHONDRIAL"/>
    <property type="match status" value="1"/>
</dbReference>
<dbReference type="Proteomes" id="UP000319160">
    <property type="component" value="Unassembled WGS sequence"/>
</dbReference>
<evidence type="ECO:0000256" key="1">
    <source>
        <dbReference type="ARBA" id="ARBA00004370"/>
    </source>
</evidence>
<dbReference type="AlphaFoldDB" id="A0A553HVE6"/>
<feature type="compositionally biased region" description="Basic and acidic residues" evidence="8">
    <location>
        <begin position="509"/>
        <end position="523"/>
    </location>
</feature>
<evidence type="ECO:0000256" key="3">
    <source>
        <dbReference type="ARBA" id="ARBA00022692"/>
    </source>
</evidence>
<dbReference type="InterPro" id="IPR029045">
    <property type="entry name" value="ClpP/crotonase-like_dom_sf"/>
</dbReference>
<feature type="compositionally biased region" description="Basic and acidic residues" evidence="8">
    <location>
        <begin position="395"/>
        <end position="405"/>
    </location>
</feature>
<evidence type="ECO:0000256" key="2">
    <source>
        <dbReference type="ARBA" id="ARBA00005254"/>
    </source>
</evidence>
<dbReference type="Gene3D" id="1.10.12.10">
    <property type="entry name" value="Lyase 2-enoyl-coa Hydratase, Chain A, domain 2"/>
    <property type="match status" value="1"/>
</dbReference>
<feature type="transmembrane region" description="Helical" evidence="9">
    <location>
        <begin position="683"/>
        <end position="705"/>
    </location>
</feature>
<keyword evidence="5 9" id="KW-0472">Membrane</keyword>
<dbReference type="InterPro" id="IPR018376">
    <property type="entry name" value="Enoyl-CoA_hyd/isom_CS"/>
</dbReference>
<dbReference type="Pfam" id="PF00378">
    <property type="entry name" value="ECH_1"/>
    <property type="match status" value="1"/>
</dbReference>
<feature type="domain" description="Amino acid transporter transmembrane" evidence="10">
    <location>
        <begin position="818"/>
        <end position="983"/>
    </location>
</feature>
<evidence type="ECO:0000313" key="11">
    <source>
        <dbReference type="EMBL" id="TRX91925.1"/>
    </source>
</evidence>
<proteinExistence type="inferred from homology"/>
<comment type="caution">
    <text evidence="11">The sequence shown here is derived from an EMBL/GenBank/DDBJ whole genome shotgun (WGS) entry which is preliminary data.</text>
</comment>
<dbReference type="InterPro" id="IPR013057">
    <property type="entry name" value="AA_transpt_TM"/>
</dbReference>
<feature type="compositionally biased region" description="Polar residues" evidence="8">
    <location>
        <begin position="527"/>
        <end position="537"/>
    </location>
</feature>
<feature type="transmembrane region" description="Helical" evidence="9">
    <location>
        <begin position="737"/>
        <end position="760"/>
    </location>
</feature>
<feature type="compositionally biased region" description="Polar residues" evidence="8">
    <location>
        <begin position="492"/>
        <end position="508"/>
    </location>
</feature>
<protein>
    <recommendedName>
        <fullName evidence="10">Amino acid transporter transmembrane domain-containing protein</fullName>
    </recommendedName>
</protein>
<comment type="subcellular location">
    <subcellularLocation>
        <location evidence="1">Membrane</location>
    </subcellularLocation>
</comment>
<dbReference type="STRING" id="2512241.A0A553HVE6"/>
<dbReference type="Pfam" id="PF01490">
    <property type="entry name" value="Aa_trans"/>
    <property type="match status" value="2"/>
</dbReference>
<feature type="region of interest" description="Disordered" evidence="8">
    <location>
        <begin position="367"/>
        <end position="415"/>
    </location>
</feature>
<reference evidence="12" key="1">
    <citation type="submission" date="2019-06" db="EMBL/GenBank/DDBJ databases">
        <title>Draft genome sequence of the griseofulvin-producing fungus Xylaria cubensis strain G536.</title>
        <authorList>
            <person name="Mead M.E."/>
            <person name="Raja H.A."/>
            <person name="Steenwyk J.L."/>
            <person name="Knowles S.L."/>
            <person name="Oberlies N.H."/>
            <person name="Rokas A."/>
        </authorList>
    </citation>
    <scope>NUCLEOTIDE SEQUENCE [LARGE SCALE GENOMIC DNA]</scope>
    <source>
        <strain evidence="12">G536</strain>
    </source>
</reference>
<evidence type="ECO:0000259" key="10">
    <source>
        <dbReference type="Pfam" id="PF01490"/>
    </source>
</evidence>
<dbReference type="GO" id="GO:0005739">
    <property type="term" value="C:mitochondrion"/>
    <property type="evidence" value="ECO:0007669"/>
    <property type="project" value="TreeGrafter"/>
</dbReference>
<dbReference type="InterPro" id="IPR014748">
    <property type="entry name" value="Enoyl-CoA_hydra_C"/>
</dbReference>
<evidence type="ECO:0000256" key="9">
    <source>
        <dbReference type="SAM" id="Phobius"/>
    </source>
</evidence>
<keyword evidence="6" id="KW-0456">Lyase</keyword>
<evidence type="ECO:0000256" key="7">
    <source>
        <dbReference type="RuleBase" id="RU003707"/>
    </source>
</evidence>
<feature type="transmembrane region" description="Helical" evidence="9">
    <location>
        <begin position="965"/>
        <end position="986"/>
    </location>
</feature>
<dbReference type="GO" id="GO:0006635">
    <property type="term" value="P:fatty acid beta-oxidation"/>
    <property type="evidence" value="ECO:0007669"/>
    <property type="project" value="TreeGrafter"/>
</dbReference>
<dbReference type="OrthoDB" id="655540at2759"/>
<accession>A0A553HVE6</accession>
<evidence type="ECO:0000256" key="5">
    <source>
        <dbReference type="ARBA" id="ARBA00023136"/>
    </source>
</evidence>
<dbReference type="GO" id="GO:0016020">
    <property type="term" value="C:membrane"/>
    <property type="evidence" value="ECO:0007669"/>
    <property type="project" value="UniProtKB-SubCell"/>
</dbReference>
<evidence type="ECO:0000256" key="4">
    <source>
        <dbReference type="ARBA" id="ARBA00022989"/>
    </source>
</evidence>
<feature type="transmembrane region" description="Helical" evidence="9">
    <location>
        <begin position="632"/>
        <end position="653"/>
    </location>
</feature>
<dbReference type="InterPro" id="IPR001753">
    <property type="entry name" value="Enoyl-CoA_hydra/iso"/>
</dbReference>
<organism evidence="11 12">
    <name type="scientific">Xylaria flabelliformis</name>
    <dbReference type="NCBI Taxonomy" id="2512241"/>
    <lineage>
        <taxon>Eukaryota</taxon>
        <taxon>Fungi</taxon>
        <taxon>Dikarya</taxon>
        <taxon>Ascomycota</taxon>
        <taxon>Pezizomycotina</taxon>
        <taxon>Sordariomycetes</taxon>
        <taxon>Xylariomycetidae</taxon>
        <taxon>Xylariales</taxon>
        <taxon>Xylariaceae</taxon>
        <taxon>Xylaria</taxon>
    </lineage>
</organism>
<feature type="domain" description="Amino acid transporter transmembrane" evidence="10">
    <location>
        <begin position="626"/>
        <end position="770"/>
    </location>
</feature>
<keyword evidence="4 9" id="KW-1133">Transmembrane helix</keyword>
<dbReference type="GO" id="GO:0016829">
    <property type="term" value="F:lyase activity"/>
    <property type="evidence" value="ECO:0007669"/>
    <property type="project" value="UniProtKB-KW"/>
</dbReference>
<comment type="similarity">
    <text evidence="2 7">Belongs to the enoyl-CoA hydratase/isomerase family.</text>
</comment>
<dbReference type="EMBL" id="VFLP01000041">
    <property type="protein sequence ID" value="TRX91925.1"/>
    <property type="molecule type" value="Genomic_DNA"/>
</dbReference>
<feature type="region of interest" description="Disordered" evidence="8">
    <location>
        <begin position="492"/>
        <end position="537"/>
    </location>
</feature>
<dbReference type="CDD" id="cd06558">
    <property type="entry name" value="crotonase-like"/>
    <property type="match status" value="1"/>
</dbReference>
<dbReference type="PROSITE" id="PS00166">
    <property type="entry name" value="ENOYL_COA_HYDRATASE"/>
    <property type="match status" value="1"/>
</dbReference>
<keyword evidence="3 9" id="KW-0812">Transmembrane</keyword>
<gene>
    <name evidence="11" type="ORF">FHL15_007244</name>
</gene>
<evidence type="ECO:0000256" key="6">
    <source>
        <dbReference type="ARBA" id="ARBA00023239"/>
    </source>
</evidence>
<keyword evidence="12" id="KW-1185">Reference proteome</keyword>
<dbReference type="PANTHER" id="PTHR11941">
    <property type="entry name" value="ENOYL-COA HYDRATASE-RELATED"/>
    <property type="match status" value="1"/>
</dbReference>
<feature type="compositionally biased region" description="Polar residues" evidence="8">
    <location>
        <begin position="374"/>
        <end position="389"/>
    </location>
</feature>
<dbReference type="SUPFAM" id="SSF52096">
    <property type="entry name" value="ClpP/crotonase"/>
    <property type="match status" value="1"/>
</dbReference>
<feature type="transmembrane region" description="Helical" evidence="9">
    <location>
        <begin position="932"/>
        <end position="953"/>
    </location>
</feature>
<evidence type="ECO:0000256" key="8">
    <source>
        <dbReference type="SAM" id="MobiDB-lite"/>
    </source>
</evidence>
<feature type="transmembrane region" description="Helical" evidence="9">
    <location>
        <begin position="906"/>
        <end position="926"/>
    </location>
</feature>
<evidence type="ECO:0000313" key="12">
    <source>
        <dbReference type="Proteomes" id="UP000319160"/>
    </source>
</evidence>
<sequence length="994" mass="107229">MQPSIATSPKVIALPDFEGLEPLSLPAGQEHASAATDDVRVGIDPAAATAVVQLNRPGKRNALTHAMISQLIALLGQLDHNDAQQFDPWITPDASHADYRFLAGADISQLSQLTTNEAHEKKFLSNLNGAFENFSKPLIAAVEGLALGGGFEVALACDMIYAAEDATFGLPEVTIGTIPGAGGTQRLVRALGKYKAMELILQRQTISGKELAERGLVNKAFKKDEDVVLEATKLAARIATYSRPVVRIAKQAVLNAENNHLDAGMVLEKQLYYMTFSLDDFKVDLSTLAYMHDTHVTVKREKACIGRCVLSPIYSSSLSESSITRNVRSSPDLDFKANSRSFCLFEFLLHSTSYMPTMQPATWAEYERGASPGDRSNSLSSTGNQSISFENDPLLGEHEARERDNGFPQRRRRRSSVTNTFAALTDIGGVNSIRSFGRSFQRAAAFPEIIPQRPSFIFAPGQEPLQAGDIEAAPAHGLLRQQLDATLSDSAITDTDQEDGSTLTPTDTRLSERKRLGSEDLHRVVSPSGSVRSNSIFSTPPLLSAPPIFGSYESVRSYGTVESEASHASMREAAELWRQQYESGANVPDGERPPIMVKEVEQDGKIVLAVSGQSTLPQTVVNSTNLPMGLKYAGWIVGLIALVLCAAVTSWTARLLAKCMDLDPTIITFSDIAYISFGKKARVATAVLFTLELLAACVALIVLFADSLVSLFPGTLSLTEFKIVCTLVLIPLQFAPLALLSVTSFVGIFCCLGIGVIVILDGLVKQTTPGSLIEPAATYLFPANWLTLPRAFGLLMSPWGGHNLQGYASPAQVYEDASVAIVGLLMFGDGVRDEITANILETTGYPNVLNVLLVIFIAIIPLTKVPLNAQPIITTAEVVFGLRQQAVAEETPLVGLSSTSRGLLKALVRVVTLLVFLAIAILFPAFDSIMAFMGSALCFTICVTLPLAFYLKLFGREIATGERILCWSAMLLSFAISVVGTVWAFLPKQLIGAE</sequence>
<dbReference type="Gene3D" id="3.90.226.10">
    <property type="entry name" value="2-enoyl-CoA Hydratase, Chain A, domain 1"/>
    <property type="match status" value="1"/>
</dbReference>